<dbReference type="AlphaFoldDB" id="A0A0S4QMW8"/>
<dbReference type="SUPFAM" id="SSF50249">
    <property type="entry name" value="Nucleic acid-binding proteins"/>
    <property type="match status" value="1"/>
</dbReference>
<feature type="domain" description="ChsH2 C-terminal OB-fold" evidence="1">
    <location>
        <begin position="58"/>
        <end position="109"/>
    </location>
</feature>
<dbReference type="RefSeq" id="WP_091278001.1">
    <property type="nucleotide sequence ID" value="NZ_FAOZ01000010.1"/>
</dbReference>
<evidence type="ECO:0000259" key="2">
    <source>
        <dbReference type="Pfam" id="PF12172"/>
    </source>
</evidence>
<gene>
    <name evidence="3" type="ORF">Ga0074812_11034</name>
</gene>
<dbReference type="Gene3D" id="6.10.30.10">
    <property type="match status" value="1"/>
</dbReference>
<proteinExistence type="predicted"/>
<organism evidence="3 4">
    <name type="scientific">Parafrankia irregularis</name>
    <dbReference type="NCBI Taxonomy" id="795642"/>
    <lineage>
        <taxon>Bacteria</taxon>
        <taxon>Bacillati</taxon>
        <taxon>Actinomycetota</taxon>
        <taxon>Actinomycetes</taxon>
        <taxon>Frankiales</taxon>
        <taxon>Frankiaceae</taxon>
        <taxon>Parafrankia</taxon>
    </lineage>
</organism>
<dbReference type="Pfam" id="PF01796">
    <property type="entry name" value="OB_ChsH2_C"/>
    <property type="match status" value="1"/>
</dbReference>
<keyword evidence="4" id="KW-1185">Reference proteome</keyword>
<accession>A0A0S4QMW8</accession>
<protein>
    <recommendedName>
        <fullName evidence="5">DUF35 domain-containing protein</fullName>
    </recommendedName>
</protein>
<dbReference type="InterPro" id="IPR012340">
    <property type="entry name" value="NA-bd_OB-fold"/>
</dbReference>
<dbReference type="InterPro" id="IPR002878">
    <property type="entry name" value="ChsH2_C"/>
</dbReference>
<reference evidence="4" key="1">
    <citation type="submission" date="2015-11" db="EMBL/GenBank/DDBJ databases">
        <authorList>
            <person name="Varghese N."/>
        </authorList>
    </citation>
    <scope>NUCLEOTIDE SEQUENCE [LARGE SCALE GENOMIC DNA]</scope>
    <source>
        <strain evidence="4">DSM 45899</strain>
    </source>
</reference>
<evidence type="ECO:0008006" key="5">
    <source>
        <dbReference type="Google" id="ProtNLM"/>
    </source>
</evidence>
<dbReference type="Pfam" id="PF12172">
    <property type="entry name" value="zf-ChsH2"/>
    <property type="match status" value="1"/>
</dbReference>
<evidence type="ECO:0000313" key="3">
    <source>
        <dbReference type="EMBL" id="CUU57019.1"/>
    </source>
</evidence>
<dbReference type="InterPro" id="IPR022002">
    <property type="entry name" value="ChsH2_Znr"/>
</dbReference>
<evidence type="ECO:0000259" key="1">
    <source>
        <dbReference type="Pfam" id="PF01796"/>
    </source>
</evidence>
<dbReference type="PANTHER" id="PTHR34075">
    <property type="entry name" value="BLR3430 PROTEIN"/>
    <property type="match status" value="1"/>
</dbReference>
<dbReference type="PANTHER" id="PTHR34075:SF5">
    <property type="entry name" value="BLR3430 PROTEIN"/>
    <property type="match status" value="1"/>
</dbReference>
<dbReference type="InterPro" id="IPR052513">
    <property type="entry name" value="Thioester_dehydratase-like"/>
</dbReference>
<evidence type="ECO:0000313" key="4">
    <source>
        <dbReference type="Proteomes" id="UP000198802"/>
    </source>
</evidence>
<name>A0A0S4QMW8_9ACTN</name>
<dbReference type="Proteomes" id="UP000198802">
    <property type="component" value="Unassembled WGS sequence"/>
</dbReference>
<sequence>MTARPLPVPDEISAPYWAAAAGHVLAIARCARCGSFALPPDQACPHCGSTDPDYAFEPVSGRGTVRSWTVIRQSGLPGFAAEVPFVLVDVELAEQPELRMIGRLLDGPAALDGVAPGSTALGSAALGSAALDRVALDSTVAPLRLGAPVRVGFEDVAPGVAIPAFTLTAAARPGEEP</sequence>
<dbReference type="EMBL" id="FAOZ01000010">
    <property type="protein sequence ID" value="CUU57019.1"/>
    <property type="molecule type" value="Genomic_DNA"/>
</dbReference>
<feature type="domain" description="ChsH2 rubredoxin-like zinc ribbon" evidence="2">
    <location>
        <begin position="17"/>
        <end position="52"/>
    </location>
</feature>